<organism evidence="3 4">
    <name type="scientific">Methylomonas aurea</name>
    <dbReference type="NCBI Taxonomy" id="2952224"/>
    <lineage>
        <taxon>Bacteria</taxon>
        <taxon>Pseudomonadati</taxon>
        <taxon>Pseudomonadota</taxon>
        <taxon>Gammaproteobacteria</taxon>
        <taxon>Methylococcales</taxon>
        <taxon>Methylococcaceae</taxon>
        <taxon>Methylomonas</taxon>
    </lineage>
</organism>
<dbReference type="Proteomes" id="UP001524569">
    <property type="component" value="Unassembled WGS sequence"/>
</dbReference>
<dbReference type="PANTHER" id="PTHR30244:SF30">
    <property type="entry name" value="BLR5990 PROTEIN"/>
    <property type="match status" value="1"/>
</dbReference>
<gene>
    <name evidence="3" type="ORF">NP603_13220</name>
</gene>
<dbReference type="GO" id="GO:0008483">
    <property type="term" value="F:transaminase activity"/>
    <property type="evidence" value="ECO:0007669"/>
    <property type="project" value="UniProtKB-KW"/>
</dbReference>
<protein>
    <submittedName>
        <fullName evidence="3">LegC family aminotransferase</fullName>
    </submittedName>
</protein>
<keyword evidence="3" id="KW-0032">Aminotransferase</keyword>
<reference evidence="3 4" key="1">
    <citation type="submission" date="2022-07" db="EMBL/GenBank/DDBJ databases">
        <title>Methylomonas rivi sp. nov., Methylomonas rosea sp. nov., Methylomonas aureus sp. nov. and Methylomonas subterranea sp. nov., four novel methanotrophs isolated from a freshwater creek and the deep terrestrial subsurface.</title>
        <authorList>
            <person name="Abin C."/>
            <person name="Sankaranarayanan K."/>
            <person name="Garner C."/>
            <person name="Sindelar R."/>
            <person name="Kotary K."/>
            <person name="Garner R."/>
            <person name="Barclay S."/>
            <person name="Lawson P."/>
            <person name="Krumholz L."/>
        </authorList>
    </citation>
    <scope>NUCLEOTIDE SEQUENCE [LARGE SCALE GENOMIC DNA]</scope>
    <source>
        <strain evidence="3 4">SURF-1</strain>
    </source>
</reference>
<dbReference type="InterPro" id="IPR015421">
    <property type="entry name" value="PyrdxlP-dep_Trfase_major"/>
</dbReference>
<dbReference type="SUPFAM" id="SSF53383">
    <property type="entry name" value="PLP-dependent transferases"/>
    <property type="match status" value="1"/>
</dbReference>
<dbReference type="CDD" id="cd00616">
    <property type="entry name" value="AHBA_syn"/>
    <property type="match status" value="1"/>
</dbReference>
<dbReference type="InterPro" id="IPR015424">
    <property type="entry name" value="PyrdxlP-dep_Trfase"/>
</dbReference>
<evidence type="ECO:0000256" key="1">
    <source>
        <dbReference type="ARBA" id="ARBA00022898"/>
    </source>
</evidence>
<comment type="similarity">
    <text evidence="2">Belongs to the DegT/DnrJ/EryC1 family.</text>
</comment>
<sequence>MFERLVGFVREIYQTDTFIPLHEPRFAGNEKRYLNDVIDSTFVSSVGPYVSEFEHKIAEYCGAKHAVATVNGTAALHIALLLAGVGPGDEVVTQAVTFIATCNAIHYCGAESVFIDVDSATLGLSPAALAAFLEQHGERRDGGVYNKSSGKRIAACLPMHTFGHPCDMAGLLKVCGDYGIAVVEDAAEALGSRLGDRHCGTFGKLGVLSFNGNKIITTGGGGMILTDDDELARQAKHLTTTAKLAHAWKFEHDRIGYNYRMPNLNAALGLAQLEQLPQFVAAKRELAGRYLAWGEANGAEIFQEPAGAHANYWLNAVLLDDLTARDALLEYANNHGVMTRPLWELMPDLPMYRHCQTDGLENSRRLAERLVNIPSSVVL</sequence>
<evidence type="ECO:0000313" key="3">
    <source>
        <dbReference type="EMBL" id="MCQ8182075.1"/>
    </source>
</evidence>
<evidence type="ECO:0000256" key="2">
    <source>
        <dbReference type="RuleBase" id="RU004508"/>
    </source>
</evidence>
<accession>A0ABT1UK71</accession>
<dbReference type="InterPro" id="IPR015422">
    <property type="entry name" value="PyrdxlP-dep_Trfase_small"/>
</dbReference>
<dbReference type="InterPro" id="IPR000653">
    <property type="entry name" value="DegT/StrS_aminotransferase"/>
</dbReference>
<keyword evidence="1 2" id="KW-0663">Pyridoxal phosphate</keyword>
<keyword evidence="4" id="KW-1185">Reference proteome</keyword>
<dbReference type="EMBL" id="JANIBM010000015">
    <property type="protein sequence ID" value="MCQ8182075.1"/>
    <property type="molecule type" value="Genomic_DNA"/>
</dbReference>
<comment type="caution">
    <text evidence="3">The sequence shown here is derived from an EMBL/GenBank/DDBJ whole genome shotgun (WGS) entry which is preliminary data.</text>
</comment>
<dbReference type="NCBIfam" id="TIGR04181">
    <property type="entry name" value="NHT_00031"/>
    <property type="match status" value="1"/>
</dbReference>
<dbReference type="Gene3D" id="3.40.640.10">
    <property type="entry name" value="Type I PLP-dependent aspartate aminotransferase-like (Major domain)"/>
    <property type="match status" value="1"/>
</dbReference>
<proteinExistence type="inferred from homology"/>
<dbReference type="Pfam" id="PF01041">
    <property type="entry name" value="DegT_DnrJ_EryC1"/>
    <property type="match status" value="1"/>
</dbReference>
<dbReference type="Gene3D" id="3.90.1150.10">
    <property type="entry name" value="Aspartate Aminotransferase, domain 1"/>
    <property type="match status" value="1"/>
</dbReference>
<name>A0ABT1UK71_9GAMM</name>
<evidence type="ECO:0000313" key="4">
    <source>
        <dbReference type="Proteomes" id="UP001524569"/>
    </source>
</evidence>
<dbReference type="PIRSF" id="PIRSF000390">
    <property type="entry name" value="PLP_StrS"/>
    <property type="match status" value="1"/>
</dbReference>
<dbReference type="InterPro" id="IPR026385">
    <property type="entry name" value="LegC-like"/>
</dbReference>
<dbReference type="PANTHER" id="PTHR30244">
    <property type="entry name" value="TRANSAMINASE"/>
    <property type="match status" value="1"/>
</dbReference>
<dbReference type="RefSeq" id="WP_256611357.1">
    <property type="nucleotide sequence ID" value="NZ_JANIBM010000015.1"/>
</dbReference>
<keyword evidence="3" id="KW-0808">Transferase</keyword>